<keyword evidence="2" id="KW-0812">Transmembrane</keyword>
<reference evidence="3" key="1">
    <citation type="submission" date="2021-01" db="EMBL/GenBank/DDBJ databases">
        <title>Modified the classification status of verrucomicrobia.</title>
        <authorList>
            <person name="Feng X."/>
        </authorList>
    </citation>
    <scope>NUCLEOTIDE SEQUENCE</scope>
    <source>
        <strain evidence="3">KCTC 22041</strain>
    </source>
</reference>
<dbReference type="RefSeq" id="WP_200272199.1">
    <property type="nucleotide sequence ID" value="NZ_JAENIJ010000026.1"/>
</dbReference>
<comment type="caution">
    <text evidence="3">The sequence shown here is derived from an EMBL/GenBank/DDBJ whole genome shotgun (WGS) entry which is preliminary data.</text>
</comment>
<dbReference type="Proteomes" id="UP000603141">
    <property type="component" value="Unassembled WGS sequence"/>
</dbReference>
<feature type="region of interest" description="Disordered" evidence="1">
    <location>
        <begin position="1"/>
        <end position="187"/>
    </location>
</feature>
<feature type="compositionally biased region" description="Acidic residues" evidence="1">
    <location>
        <begin position="31"/>
        <end position="43"/>
    </location>
</feature>
<accession>A0A934VWX9</accession>
<name>A0A934VWX9_9BACT</name>
<keyword evidence="2" id="KW-0472">Membrane</keyword>
<keyword evidence="4" id="KW-1185">Reference proteome</keyword>
<protein>
    <submittedName>
        <fullName evidence="3">Uncharacterized protein</fullName>
    </submittedName>
</protein>
<keyword evidence="2" id="KW-1133">Transmembrane helix</keyword>
<organism evidence="3 4">
    <name type="scientific">Luteolibacter pohnpeiensis</name>
    <dbReference type="NCBI Taxonomy" id="454153"/>
    <lineage>
        <taxon>Bacteria</taxon>
        <taxon>Pseudomonadati</taxon>
        <taxon>Verrucomicrobiota</taxon>
        <taxon>Verrucomicrobiia</taxon>
        <taxon>Verrucomicrobiales</taxon>
        <taxon>Verrucomicrobiaceae</taxon>
        <taxon>Luteolibacter</taxon>
    </lineage>
</organism>
<evidence type="ECO:0000256" key="1">
    <source>
        <dbReference type="SAM" id="MobiDB-lite"/>
    </source>
</evidence>
<feature type="compositionally biased region" description="Acidic residues" evidence="1">
    <location>
        <begin position="83"/>
        <end position="92"/>
    </location>
</feature>
<proteinExistence type="predicted"/>
<dbReference type="AlphaFoldDB" id="A0A934VWX9"/>
<feature type="compositionally biased region" description="Acidic residues" evidence="1">
    <location>
        <begin position="131"/>
        <end position="145"/>
    </location>
</feature>
<sequence>MTPDSPISPEGKPSKPRHRANLDNLAKDTTEQDLWDFGDDDSPVEMPPKKPKIDIPAKQPVTKASKKQEELPERPVPQLKPIDDEEEYEEDFALPVVSDPEEAPIQRLTDPAQPKRSGTRIDTSLSSFGSIDDDDDWDLNADDIEIPVPPSDSEAESTAAVPDSSTETGNSAAEEPPAPRNGGENRKKPRIKINLAKSELISIAALVLLLLGVGIFFYANSLSKIPAPPKITTADDFPIKGKHFTAVKADTFWRKPVESGDHADNVRRGTLLIPVLKLSTEGGSGAVRVMFRDSDGNSVGDVISRQVSGKGEIEIPATAGFDEMNMHAAYRTGDIEPWFVEVHQGPSVNAPGTAFSKLFEIPISTQLQED</sequence>
<gene>
    <name evidence="3" type="ORF">JIN85_15105</name>
</gene>
<feature type="compositionally biased region" description="Polar residues" evidence="1">
    <location>
        <begin position="120"/>
        <end position="129"/>
    </location>
</feature>
<feature type="transmembrane region" description="Helical" evidence="2">
    <location>
        <begin position="200"/>
        <end position="219"/>
    </location>
</feature>
<evidence type="ECO:0000256" key="2">
    <source>
        <dbReference type="SAM" id="Phobius"/>
    </source>
</evidence>
<evidence type="ECO:0000313" key="4">
    <source>
        <dbReference type="Proteomes" id="UP000603141"/>
    </source>
</evidence>
<dbReference type="EMBL" id="JAENIJ010000026">
    <property type="protein sequence ID" value="MBK1883745.1"/>
    <property type="molecule type" value="Genomic_DNA"/>
</dbReference>
<evidence type="ECO:0000313" key="3">
    <source>
        <dbReference type="EMBL" id="MBK1883745.1"/>
    </source>
</evidence>